<dbReference type="PANTHER" id="PTHR42971">
    <property type="entry name" value="TRNA (CYTIDINE(34)-2'-O)-METHYLTRANSFERASE"/>
    <property type="match status" value="1"/>
</dbReference>
<evidence type="ECO:0000256" key="2">
    <source>
        <dbReference type="ARBA" id="ARBA00022603"/>
    </source>
</evidence>
<feature type="domain" description="tRNA/rRNA methyltransferase SpoU type" evidence="6">
    <location>
        <begin position="5"/>
        <end position="146"/>
    </location>
</feature>
<gene>
    <name evidence="7" type="ORF">METZ01_LOCUS120226</name>
</gene>
<accession>A0A381XSC9</accession>
<keyword evidence="3" id="KW-0808">Transferase</keyword>
<keyword evidence="2" id="KW-0489">Methyltransferase</keyword>
<dbReference type="GO" id="GO:0002130">
    <property type="term" value="P:wobble position ribose methylation"/>
    <property type="evidence" value="ECO:0007669"/>
    <property type="project" value="TreeGrafter"/>
</dbReference>
<dbReference type="SUPFAM" id="SSF75217">
    <property type="entry name" value="alpha/beta knot"/>
    <property type="match status" value="1"/>
</dbReference>
<organism evidence="7">
    <name type="scientific">marine metagenome</name>
    <dbReference type="NCBI Taxonomy" id="408172"/>
    <lineage>
        <taxon>unclassified sequences</taxon>
        <taxon>metagenomes</taxon>
        <taxon>ecological metagenomes</taxon>
    </lineage>
</organism>
<dbReference type="AlphaFoldDB" id="A0A381XSC9"/>
<protein>
    <recommendedName>
        <fullName evidence="6">tRNA/rRNA methyltransferase SpoU type domain-containing protein</fullName>
    </recommendedName>
</protein>
<dbReference type="HAMAP" id="MF_01885">
    <property type="entry name" value="tRNA_methyltr_TrmL"/>
    <property type="match status" value="1"/>
</dbReference>
<dbReference type="InterPro" id="IPR001537">
    <property type="entry name" value="SpoU_MeTrfase"/>
</dbReference>
<keyword evidence="4" id="KW-0949">S-adenosyl-L-methionine</keyword>
<dbReference type="Pfam" id="PF00588">
    <property type="entry name" value="SpoU_methylase"/>
    <property type="match status" value="1"/>
</dbReference>
<dbReference type="GO" id="GO:0003723">
    <property type="term" value="F:RNA binding"/>
    <property type="evidence" value="ECO:0007669"/>
    <property type="project" value="InterPro"/>
</dbReference>
<evidence type="ECO:0000256" key="3">
    <source>
        <dbReference type="ARBA" id="ARBA00022679"/>
    </source>
</evidence>
<proteinExistence type="inferred from homology"/>
<dbReference type="InterPro" id="IPR016914">
    <property type="entry name" value="TrmL"/>
</dbReference>
<name>A0A381XSC9_9ZZZZ</name>
<evidence type="ECO:0000256" key="1">
    <source>
        <dbReference type="ARBA" id="ARBA00022490"/>
    </source>
</evidence>
<dbReference type="Gene3D" id="3.40.1280.10">
    <property type="match status" value="1"/>
</dbReference>
<dbReference type="PIRSF" id="PIRSF029256">
    <property type="entry name" value="SpoU_TrmH_prd"/>
    <property type="match status" value="1"/>
</dbReference>
<sequence>MPHELNVVLVEPEIPMNTGTIGRLCLATGSTLHLIEPLGFEISDSQLKRAGLDYWKHVNVKTYPDLEMFLQNIPPSAQKVFFSTIGENNFFQHKFQPGAYLFFGSETRGLPRDLIESNKAQTYCIPQYDERVRSINIANTVSIVIYEAIRQLGV</sequence>
<evidence type="ECO:0000259" key="6">
    <source>
        <dbReference type="Pfam" id="PF00588"/>
    </source>
</evidence>
<dbReference type="PANTHER" id="PTHR42971:SF1">
    <property type="entry name" value="TRNA (CYTIDINE(34)-2'-O)-METHYLTRANSFERASE"/>
    <property type="match status" value="1"/>
</dbReference>
<reference evidence="7" key="1">
    <citation type="submission" date="2018-05" db="EMBL/GenBank/DDBJ databases">
        <authorList>
            <person name="Lanie J.A."/>
            <person name="Ng W.-L."/>
            <person name="Kazmierczak K.M."/>
            <person name="Andrzejewski T.M."/>
            <person name="Davidsen T.M."/>
            <person name="Wayne K.J."/>
            <person name="Tettelin H."/>
            <person name="Glass J.I."/>
            <person name="Rusch D."/>
            <person name="Podicherti R."/>
            <person name="Tsui H.-C.T."/>
            <person name="Winkler M.E."/>
        </authorList>
    </citation>
    <scope>NUCLEOTIDE SEQUENCE</scope>
</reference>
<dbReference type="InterPro" id="IPR029026">
    <property type="entry name" value="tRNA_m1G_MTases_N"/>
</dbReference>
<keyword evidence="5" id="KW-0819">tRNA processing</keyword>
<evidence type="ECO:0000256" key="4">
    <source>
        <dbReference type="ARBA" id="ARBA00022691"/>
    </source>
</evidence>
<dbReference type="EMBL" id="UINC01016122">
    <property type="protein sequence ID" value="SVA67372.1"/>
    <property type="molecule type" value="Genomic_DNA"/>
</dbReference>
<dbReference type="InterPro" id="IPR029028">
    <property type="entry name" value="Alpha/beta_knot_MTases"/>
</dbReference>
<evidence type="ECO:0000256" key="5">
    <source>
        <dbReference type="ARBA" id="ARBA00022694"/>
    </source>
</evidence>
<dbReference type="CDD" id="cd18094">
    <property type="entry name" value="SpoU-like_TrmL"/>
    <property type="match status" value="1"/>
</dbReference>
<evidence type="ECO:0000313" key="7">
    <source>
        <dbReference type="EMBL" id="SVA67372.1"/>
    </source>
</evidence>
<keyword evidence="1" id="KW-0963">Cytoplasm</keyword>
<dbReference type="GO" id="GO:0008173">
    <property type="term" value="F:RNA methyltransferase activity"/>
    <property type="evidence" value="ECO:0007669"/>
    <property type="project" value="InterPro"/>
</dbReference>